<name>A0A9N8Z9N4_9GLOM</name>
<gene>
    <name evidence="1" type="ORF">DEBURN_LOCUS3885</name>
</gene>
<comment type="caution">
    <text evidence="1">The sequence shown here is derived from an EMBL/GenBank/DDBJ whole genome shotgun (WGS) entry which is preliminary data.</text>
</comment>
<reference evidence="1" key="1">
    <citation type="submission" date="2021-06" db="EMBL/GenBank/DDBJ databases">
        <authorList>
            <person name="Kallberg Y."/>
            <person name="Tangrot J."/>
            <person name="Rosling A."/>
        </authorList>
    </citation>
    <scope>NUCLEOTIDE SEQUENCE</scope>
    <source>
        <strain evidence="1">AZ414A</strain>
    </source>
</reference>
<keyword evidence="2" id="KW-1185">Reference proteome</keyword>
<dbReference type="EMBL" id="CAJVPK010000263">
    <property type="protein sequence ID" value="CAG8485369.1"/>
    <property type="molecule type" value="Genomic_DNA"/>
</dbReference>
<dbReference type="AlphaFoldDB" id="A0A9N8Z9N4"/>
<feature type="non-terminal residue" evidence="1">
    <location>
        <position position="1"/>
    </location>
</feature>
<proteinExistence type="predicted"/>
<evidence type="ECO:0000313" key="1">
    <source>
        <dbReference type="EMBL" id="CAG8485369.1"/>
    </source>
</evidence>
<protein>
    <submittedName>
        <fullName evidence="1">8108_t:CDS:1</fullName>
    </submittedName>
</protein>
<evidence type="ECO:0000313" key="2">
    <source>
        <dbReference type="Proteomes" id="UP000789706"/>
    </source>
</evidence>
<accession>A0A9N8Z9N4</accession>
<sequence>LKQQLLTSILTFITSEWLQVQESSSVTAESIVYVFYKAIKSRQEGILYWYYFIKKYDKKIDEIVISGVKRKTATSIVYQEIKQLLLDITDMNLRQKILRARKLYKLFNTLGIGKIKLVSHSADANSSQLPTNSKYYRSCYKKL</sequence>
<dbReference type="Proteomes" id="UP000789706">
    <property type="component" value="Unassembled WGS sequence"/>
</dbReference>
<dbReference type="OrthoDB" id="2419065at2759"/>
<organism evidence="1 2">
    <name type="scientific">Diversispora eburnea</name>
    <dbReference type="NCBI Taxonomy" id="1213867"/>
    <lineage>
        <taxon>Eukaryota</taxon>
        <taxon>Fungi</taxon>
        <taxon>Fungi incertae sedis</taxon>
        <taxon>Mucoromycota</taxon>
        <taxon>Glomeromycotina</taxon>
        <taxon>Glomeromycetes</taxon>
        <taxon>Diversisporales</taxon>
        <taxon>Diversisporaceae</taxon>
        <taxon>Diversispora</taxon>
    </lineage>
</organism>